<evidence type="ECO:0000256" key="2">
    <source>
        <dbReference type="ARBA" id="ARBA00022475"/>
    </source>
</evidence>
<comment type="subcellular location">
    <subcellularLocation>
        <location evidence="1">Cell membrane</location>
        <topology evidence="1">Multi-pass membrane protein</topology>
    </subcellularLocation>
</comment>
<protein>
    <submittedName>
        <fullName evidence="9">Undecaprenyl/decaprenyl-phosphate alpha-N-acetylglucosaminyl 1-phosphate transferase</fullName>
    </submittedName>
</protein>
<accession>A0A9X3WDG7</accession>
<dbReference type="GO" id="GO:0044038">
    <property type="term" value="P:cell wall macromolecule biosynthetic process"/>
    <property type="evidence" value="ECO:0007669"/>
    <property type="project" value="TreeGrafter"/>
</dbReference>
<feature type="transmembrane region" description="Helical" evidence="8">
    <location>
        <begin position="309"/>
        <end position="332"/>
    </location>
</feature>
<sequence>MGFLALLLCFIASILLTPQIKKLAIRIGAVDQPNARKVHVKIMPRLGGLAIYISFVLGIVLFLPGSLAEIWPILIGSFIITLVGVLDDMKELSAKTKLGGQLLAAIITVLGGVQIDFVTLPFVDRIEFGYFAIPLTIIWIVAITNAINLIDGLDGLAAGVSSIALITISGMAISMGSTVVALLGLIMLGSTLGFLIYNFHPAKIFMGDTGALFLGYMISTLSVMGLFKNLTVISLIVPIIILGVPILDTVFAIIRRIINRKPLSAPDKLHLHHCLIRLGYTHRQTVIAIYALSALFSLAAVVFTEATVYGSVITLVLLLIMIELIVEVTGLISDSYRPILNLVKSTKVKK</sequence>
<evidence type="ECO:0000256" key="1">
    <source>
        <dbReference type="ARBA" id="ARBA00004651"/>
    </source>
</evidence>
<evidence type="ECO:0000256" key="8">
    <source>
        <dbReference type="SAM" id="Phobius"/>
    </source>
</evidence>
<feature type="transmembrane region" description="Helical" evidence="8">
    <location>
        <begin position="233"/>
        <end position="254"/>
    </location>
</feature>
<keyword evidence="4 8" id="KW-0812">Transmembrane</keyword>
<reference evidence="9" key="1">
    <citation type="submission" date="2022-06" db="EMBL/GenBank/DDBJ databases">
        <title>Aquibacillus sp. a new bacterium isolated from soil saline samples.</title>
        <authorList>
            <person name="Galisteo C."/>
            <person name="De La Haba R."/>
            <person name="Sanchez-Porro C."/>
            <person name="Ventosa A."/>
        </authorList>
    </citation>
    <scope>NUCLEOTIDE SEQUENCE</scope>
    <source>
        <strain evidence="9">3ASR75-54</strain>
    </source>
</reference>
<dbReference type="InterPro" id="IPR000715">
    <property type="entry name" value="Glycosyl_transferase_4"/>
</dbReference>
<feature type="transmembrane region" description="Helical" evidence="8">
    <location>
        <begin position="170"/>
        <end position="197"/>
    </location>
</feature>
<evidence type="ECO:0000256" key="5">
    <source>
        <dbReference type="ARBA" id="ARBA00022989"/>
    </source>
</evidence>
<dbReference type="AlphaFoldDB" id="A0A9X3WDG7"/>
<gene>
    <name evidence="9" type="ORF">NC799_07200</name>
</gene>
<dbReference type="RefSeq" id="WP_272445713.1">
    <property type="nucleotide sequence ID" value="NZ_JAMQKC010000004.1"/>
</dbReference>
<evidence type="ECO:0000313" key="9">
    <source>
        <dbReference type="EMBL" id="MDC3416703.1"/>
    </source>
</evidence>
<keyword evidence="6 8" id="KW-0472">Membrane</keyword>
<comment type="caution">
    <text evidence="9">The sequence shown here is derived from an EMBL/GenBank/DDBJ whole genome shotgun (WGS) entry which is preliminary data.</text>
</comment>
<keyword evidence="7" id="KW-0479">Metal-binding</keyword>
<feature type="binding site" evidence="7">
    <location>
        <position position="208"/>
    </location>
    <ligand>
        <name>Mg(2+)</name>
        <dbReference type="ChEBI" id="CHEBI:18420"/>
    </ligand>
</feature>
<dbReference type="GO" id="GO:0005886">
    <property type="term" value="C:plasma membrane"/>
    <property type="evidence" value="ECO:0007669"/>
    <property type="project" value="UniProtKB-SubCell"/>
</dbReference>
<comment type="cofactor">
    <cofactor evidence="7">
        <name>Mg(2+)</name>
        <dbReference type="ChEBI" id="CHEBI:18420"/>
    </cofactor>
</comment>
<dbReference type="Proteomes" id="UP001145069">
    <property type="component" value="Unassembled WGS sequence"/>
</dbReference>
<evidence type="ECO:0000256" key="3">
    <source>
        <dbReference type="ARBA" id="ARBA00022679"/>
    </source>
</evidence>
<feature type="transmembrane region" description="Helical" evidence="8">
    <location>
        <begin position="285"/>
        <end position="303"/>
    </location>
</feature>
<keyword evidence="5 8" id="KW-1133">Transmembrane helix</keyword>
<feature type="binding site" evidence="7">
    <location>
        <position position="148"/>
    </location>
    <ligand>
        <name>Mg(2+)</name>
        <dbReference type="ChEBI" id="CHEBI:18420"/>
    </ligand>
</feature>
<dbReference type="GO" id="GO:0016780">
    <property type="term" value="F:phosphotransferase activity, for other substituted phosphate groups"/>
    <property type="evidence" value="ECO:0007669"/>
    <property type="project" value="InterPro"/>
</dbReference>
<dbReference type="PANTHER" id="PTHR22926">
    <property type="entry name" value="PHOSPHO-N-ACETYLMURAMOYL-PENTAPEPTIDE-TRANSFERASE"/>
    <property type="match status" value="1"/>
</dbReference>
<dbReference type="InterPro" id="IPR018480">
    <property type="entry name" value="PNAcMuramoyl-5peptid_Trfase_CS"/>
</dbReference>
<feature type="transmembrane region" description="Helical" evidence="8">
    <location>
        <begin position="98"/>
        <end position="118"/>
    </location>
</feature>
<dbReference type="GO" id="GO:0009103">
    <property type="term" value="P:lipopolysaccharide biosynthetic process"/>
    <property type="evidence" value="ECO:0007669"/>
    <property type="project" value="TreeGrafter"/>
</dbReference>
<dbReference type="PANTHER" id="PTHR22926:SF3">
    <property type="entry name" value="UNDECAPRENYL-PHOSPHATE ALPHA-N-ACETYLGLUCOSAMINYL 1-PHOSPHATE TRANSFERASE"/>
    <property type="match status" value="1"/>
</dbReference>
<keyword evidence="7" id="KW-0460">Magnesium</keyword>
<feature type="transmembrane region" description="Helical" evidence="8">
    <location>
        <begin position="130"/>
        <end position="150"/>
    </location>
</feature>
<dbReference type="Pfam" id="PF00953">
    <property type="entry name" value="Glycos_transf_4"/>
    <property type="match status" value="1"/>
</dbReference>
<keyword evidence="3 9" id="KW-0808">Transferase</keyword>
<organism evidence="9 10">
    <name type="scientific">Aquibacillus salsiterrae</name>
    <dbReference type="NCBI Taxonomy" id="2950439"/>
    <lineage>
        <taxon>Bacteria</taxon>
        <taxon>Bacillati</taxon>
        <taxon>Bacillota</taxon>
        <taxon>Bacilli</taxon>
        <taxon>Bacillales</taxon>
        <taxon>Bacillaceae</taxon>
        <taxon>Aquibacillus</taxon>
    </lineage>
</organism>
<evidence type="ECO:0000256" key="6">
    <source>
        <dbReference type="ARBA" id="ARBA00023136"/>
    </source>
</evidence>
<evidence type="ECO:0000313" key="10">
    <source>
        <dbReference type="Proteomes" id="UP001145069"/>
    </source>
</evidence>
<dbReference type="GO" id="GO:0071555">
    <property type="term" value="P:cell wall organization"/>
    <property type="evidence" value="ECO:0007669"/>
    <property type="project" value="TreeGrafter"/>
</dbReference>
<keyword evidence="2" id="KW-1003">Cell membrane</keyword>
<feature type="transmembrane region" description="Helical" evidence="8">
    <location>
        <begin position="209"/>
        <end position="227"/>
    </location>
</feature>
<proteinExistence type="predicted"/>
<dbReference type="PROSITE" id="PS01348">
    <property type="entry name" value="MRAY_2"/>
    <property type="match status" value="1"/>
</dbReference>
<feature type="transmembrane region" description="Helical" evidence="8">
    <location>
        <begin position="42"/>
        <end position="63"/>
    </location>
</feature>
<keyword evidence="10" id="KW-1185">Reference proteome</keyword>
<dbReference type="CDD" id="cd06853">
    <property type="entry name" value="GT_WecA_like"/>
    <property type="match status" value="1"/>
</dbReference>
<feature type="transmembrane region" description="Helical" evidence="8">
    <location>
        <begin position="70"/>
        <end position="86"/>
    </location>
</feature>
<dbReference type="EMBL" id="JAMQKC010000004">
    <property type="protein sequence ID" value="MDC3416703.1"/>
    <property type="molecule type" value="Genomic_DNA"/>
</dbReference>
<evidence type="ECO:0000256" key="7">
    <source>
        <dbReference type="PIRSR" id="PIRSR600715-1"/>
    </source>
</evidence>
<name>A0A9X3WDG7_9BACI</name>
<dbReference type="GO" id="GO:0046872">
    <property type="term" value="F:metal ion binding"/>
    <property type="evidence" value="ECO:0007669"/>
    <property type="project" value="UniProtKB-KW"/>
</dbReference>
<evidence type="ECO:0000256" key="4">
    <source>
        <dbReference type="ARBA" id="ARBA00022692"/>
    </source>
</evidence>